<dbReference type="GO" id="GO:0016887">
    <property type="term" value="F:ATP hydrolysis activity"/>
    <property type="evidence" value="ECO:0007669"/>
    <property type="project" value="InterPro"/>
</dbReference>
<keyword evidence="6" id="KW-1185">Reference proteome</keyword>
<evidence type="ECO:0000256" key="3">
    <source>
        <dbReference type="ARBA" id="ARBA00022840"/>
    </source>
</evidence>
<feature type="domain" description="ABC transporter" evidence="4">
    <location>
        <begin position="333"/>
        <end position="523"/>
    </location>
</feature>
<dbReference type="InterPro" id="IPR003593">
    <property type="entry name" value="AAA+_ATPase"/>
</dbReference>
<protein>
    <submittedName>
        <fullName evidence="5">ABC-F family ATP-binding cassette domain-containing protein</fullName>
    </submittedName>
</protein>
<name>A0A7X0RG22_9ACTN</name>
<dbReference type="FunFam" id="3.40.50.300:FF:001320">
    <property type="entry name" value="Heme ABC transporter ATP-binding protein"/>
    <property type="match status" value="1"/>
</dbReference>
<dbReference type="RefSeq" id="WP_185251897.1">
    <property type="nucleotide sequence ID" value="NZ_JACKXE010000001.1"/>
</dbReference>
<dbReference type="PROSITE" id="PS50893">
    <property type="entry name" value="ABC_TRANSPORTER_2"/>
    <property type="match status" value="2"/>
</dbReference>
<feature type="domain" description="ABC transporter" evidence="4">
    <location>
        <begin position="5"/>
        <end position="237"/>
    </location>
</feature>
<dbReference type="PANTHER" id="PTHR19211">
    <property type="entry name" value="ATP-BINDING TRANSPORT PROTEIN-RELATED"/>
    <property type="match status" value="1"/>
</dbReference>
<proteinExistence type="predicted"/>
<keyword evidence="3 5" id="KW-0067">ATP-binding</keyword>
<sequence length="524" mass="55707">MPAAITLSSVGFAWPDGTTVLDGLDLLVPPGRSGLVGVNGSGKSTLLRLVAGALAPTSGHVGVAGEVGYLPQDLTLDVAQRVEDFLGIGEVRRALHALEAGSTDAGLFDTIGDAWDVEDRAAAELARLGLPADVLDRHLGELSGGEVTQLGLARLLIERPDVLLLDEPTNNLDAAARERLYAVVEGWSRTLLVVSHDRELLERMDRIGDLRDGAVRWYGGGYTAYAEQVDAEQEAARQAVTTARSEVRRQRNDVIQAELVLAQRKRVAKRAEASSGLGKGAIDFKTNRAEKSSAKYRQTHADRLAAARERLTGAETRLREDREIRVDLPGTAVPRGRVVVTTQDLVLRTGAAVELEVHGPDRIAVVGPNGSGKTTLLHTIAGRLDPESGGVTTHVPVALLPQRLDVLDDRLTVYENVAAAAPSAEPNTVRASLARFLFRGGAADHPVGELSGGERFRATLASLLLADPAPQLLLLDEPTNNLDFASYDALVSALASYRGALLVASHDAGFLADIGVERSIEPTA</sequence>
<dbReference type="GO" id="GO:0005524">
    <property type="term" value="F:ATP binding"/>
    <property type="evidence" value="ECO:0007669"/>
    <property type="project" value="UniProtKB-KW"/>
</dbReference>
<evidence type="ECO:0000313" key="5">
    <source>
        <dbReference type="EMBL" id="MBB6626645.1"/>
    </source>
</evidence>
<keyword evidence="2" id="KW-0547">Nucleotide-binding</keyword>
<dbReference type="SMART" id="SM00382">
    <property type="entry name" value="AAA"/>
    <property type="match status" value="2"/>
</dbReference>
<dbReference type="EMBL" id="JACKXE010000001">
    <property type="protein sequence ID" value="MBB6626645.1"/>
    <property type="molecule type" value="Genomic_DNA"/>
</dbReference>
<accession>A0A7X0RG22</accession>
<evidence type="ECO:0000256" key="1">
    <source>
        <dbReference type="ARBA" id="ARBA00022737"/>
    </source>
</evidence>
<dbReference type="AlphaFoldDB" id="A0A7X0RG22"/>
<dbReference type="Gene3D" id="3.40.50.300">
    <property type="entry name" value="P-loop containing nucleotide triphosphate hydrolases"/>
    <property type="match status" value="2"/>
</dbReference>
<organism evidence="5 6">
    <name type="scientific">Nocardioides luti</name>
    <dbReference type="NCBI Taxonomy" id="2761101"/>
    <lineage>
        <taxon>Bacteria</taxon>
        <taxon>Bacillati</taxon>
        <taxon>Actinomycetota</taxon>
        <taxon>Actinomycetes</taxon>
        <taxon>Propionibacteriales</taxon>
        <taxon>Nocardioidaceae</taxon>
        <taxon>Nocardioides</taxon>
    </lineage>
</organism>
<dbReference type="InterPro" id="IPR027417">
    <property type="entry name" value="P-loop_NTPase"/>
</dbReference>
<dbReference type="InterPro" id="IPR003439">
    <property type="entry name" value="ABC_transporter-like_ATP-bd"/>
</dbReference>
<dbReference type="SUPFAM" id="SSF52540">
    <property type="entry name" value="P-loop containing nucleoside triphosphate hydrolases"/>
    <property type="match status" value="2"/>
</dbReference>
<comment type="caution">
    <text evidence="5">The sequence shown here is derived from an EMBL/GenBank/DDBJ whole genome shotgun (WGS) entry which is preliminary data.</text>
</comment>
<evidence type="ECO:0000256" key="2">
    <source>
        <dbReference type="ARBA" id="ARBA00022741"/>
    </source>
</evidence>
<evidence type="ECO:0000259" key="4">
    <source>
        <dbReference type="PROSITE" id="PS50893"/>
    </source>
</evidence>
<dbReference type="Pfam" id="PF00005">
    <property type="entry name" value="ABC_tran"/>
    <property type="match status" value="2"/>
</dbReference>
<dbReference type="PANTHER" id="PTHR19211:SF6">
    <property type="entry name" value="BLL7188 PROTEIN"/>
    <property type="match status" value="1"/>
</dbReference>
<evidence type="ECO:0000313" key="6">
    <source>
        <dbReference type="Proteomes" id="UP000523955"/>
    </source>
</evidence>
<gene>
    <name evidence="5" type="ORF">H5V45_04845</name>
</gene>
<dbReference type="Proteomes" id="UP000523955">
    <property type="component" value="Unassembled WGS sequence"/>
</dbReference>
<dbReference type="FunFam" id="3.40.50.300:FF:000597">
    <property type="entry name" value="ABC transporter ATP-binding protein"/>
    <property type="match status" value="1"/>
</dbReference>
<keyword evidence="1" id="KW-0677">Repeat</keyword>
<dbReference type="InterPro" id="IPR050611">
    <property type="entry name" value="ABCF"/>
</dbReference>
<reference evidence="5 6" key="1">
    <citation type="submission" date="2020-08" db="EMBL/GenBank/DDBJ databases">
        <authorList>
            <person name="Seo M.-J."/>
        </authorList>
    </citation>
    <scope>NUCLEOTIDE SEQUENCE [LARGE SCALE GENOMIC DNA]</scope>
    <source>
        <strain evidence="5 6">KIGAM211</strain>
    </source>
</reference>